<dbReference type="PANTHER" id="PTHR19972">
    <property type="entry name" value="CALBINDIN"/>
    <property type="match status" value="1"/>
</dbReference>
<dbReference type="Gene3D" id="1.10.238.10">
    <property type="entry name" value="EF-hand"/>
    <property type="match status" value="1"/>
</dbReference>
<evidence type="ECO:0000313" key="3">
    <source>
        <dbReference type="RefSeq" id="XP_065674796.1"/>
    </source>
</evidence>
<name>A0ABM4DJX1_HYDVU</name>
<keyword evidence="2" id="KW-1185">Reference proteome</keyword>
<dbReference type="InterPro" id="IPR011992">
    <property type="entry name" value="EF-hand-dom_pair"/>
</dbReference>
<evidence type="ECO:0000256" key="1">
    <source>
        <dbReference type="ARBA" id="ARBA00022837"/>
    </source>
</evidence>
<dbReference type="RefSeq" id="XP_065674796.1">
    <property type="nucleotide sequence ID" value="XM_065818724.1"/>
</dbReference>
<organism evidence="2 3">
    <name type="scientific">Hydra vulgaris</name>
    <name type="common">Hydra</name>
    <name type="synonym">Hydra attenuata</name>
    <dbReference type="NCBI Taxonomy" id="6087"/>
    <lineage>
        <taxon>Eukaryota</taxon>
        <taxon>Metazoa</taxon>
        <taxon>Cnidaria</taxon>
        <taxon>Hydrozoa</taxon>
        <taxon>Hydroidolina</taxon>
        <taxon>Anthoathecata</taxon>
        <taxon>Aplanulata</taxon>
        <taxon>Hydridae</taxon>
        <taxon>Hydra</taxon>
    </lineage>
</organism>
<reference evidence="3" key="1">
    <citation type="submission" date="2025-08" db="UniProtKB">
        <authorList>
            <consortium name="RefSeq"/>
        </authorList>
    </citation>
    <scope>IDENTIFICATION</scope>
</reference>
<evidence type="ECO:0000313" key="2">
    <source>
        <dbReference type="Proteomes" id="UP001652625"/>
    </source>
</evidence>
<dbReference type="Proteomes" id="UP001652625">
    <property type="component" value="Chromosome 15"/>
</dbReference>
<proteinExistence type="predicted"/>
<sequence>MLATTFFKYKNYVQLSNISAFLNELFSEPMQVIDPNMAATYKKDYLSFLLQKEENLFSMKTIYETLRILEFNFLKRYRGRSKYLLADVLKIWTNYTSSTKIDIMESEELDAFAFDLMGHSFQKYNLHLIKQLSKSLIYLAGCCKEEQINFYGFVKLFIDDKILNMTFPEREKIPRIDFDNGFSYYDQFGNDSVSLNDLDDLLKDVFQQLGLEDSPEAISANRNALLTVITPDKDGKIRRSNIALLLSH</sequence>
<dbReference type="InterPro" id="IPR051001">
    <property type="entry name" value="Calbindin_Ca-bind"/>
</dbReference>
<dbReference type="SUPFAM" id="SSF47473">
    <property type="entry name" value="EF-hand"/>
    <property type="match status" value="1"/>
</dbReference>
<gene>
    <name evidence="3" type="primary">LOC105845456</name>
</gene>
<dbReference type="PANTHER" id="PTHR19972:SF10">
    <property type="entry name" value="CALBINDIN-32"/>
    <property type="match status" value="1"/>
</dbReference>
<dbReference type="GeneID" id="105845456"/>
<keyword evidence="1" id="KW-0106">Calcium</keyword>
<accession>A0ABM4DJX1</accession>
<protein>
    <submittedName>
        <fullName evidence="3">Calbindin isoform X3</fullName>
    </submittedName>
</protein>